<organism evidence="16 17">
    <name type="scientific">Enterococcus camelliae</name>
    <dbReference type="NCBI Taxonomy" id="453959"/>
    <lineage>
        <taxon>Bacteria</taxon>
        <taxon>Bacillati</taxon>
        <taxon>Bacillota</taxon>
        <taxon>Bacilli</taxon>
        <taxon>Lactobacillales</taxon>
        <taxon>Enterococcaceae</taxon>
        <taxon>Enterococcus</taxon>
    </lineage>
</organism>
<feature type="transmembrane region" description="Helical" evidence="14">
    <location>
        <begin position="411"/>
        <end position="427"/>
    </location>
</feature>
<name>A0ABW5TKT2_9ENTE</name>
<protein>
    <recommendedName>
        <fullName evidence="4 14">Phosphatidylglycerol lysyltransferase</fullName>
        <ecNumber evidence="3 14">2.3.2.3</ecNumber>
    </recommendedName>
    <alternativeName>
        <fullName evidence="12 14">Lysylphosphatidylglycerol synthase</fullName>
    </alternativeName>
</protein>
<feature type="transmembrane region" description="Helical" evidence="14">
    <location>
        <begin position="448"/>
        <end position="465"/>
    </location>
</feature>
<keyword evidence="10 14" id="KW-0472">Membrane</keyword>
<feature type="transmembrane region" description="Helical" evidence="14">
    <location>
        <begin position="165"/>
        <end position="183"/>
    </location>
</feature>
<keyword evidence="11 14" id="KW-0046">Antibiotic resistance</keyword>
<evidence type="ECO:0000256" key="8">
    <source>
        <dbReference type="ARBA" id="ARBA00022989"/>
    </source>
</evidence>
<comment type="caution">
    <text evidence="16">The sequence shown here is derived from an EMBL/GenBank/DDBJ whole genome shotgun (WGS) entry which is preliminary data.</text>
</comment>
<feature type="transmembrane region" description="Helical" evidence="14">
    <location>
        <begin position="94"/>
        <end position="114"/>
    </location>
</feature>
<feature type="transmembrane region" description="Helical" evidence="14">
    <location>
        <begin position="274"/>
        <end position="297"/>
    </location>
</feature>
<feature type="transmembrane region" description="Helical" evidence="14">
    <location>
        <begin position="134"/>
        <end position="153"/>
    </location>
</feature>
<reference evidence="17" key="1">
    <citation type="journal article" date="2019" name="Int. J. Syst. Evol. Microbiol.">
        <title>The Global Catalogue of Microorganisms (GCM) 10K type strain sequencing project: providing services to taxonomists for standard genome sequencing and annotation.</title>
        <authorList>
            <consortium name="The Broad Institute Genomics Platform"/>
            <consortium name="The Broad Institute Genome Sequencing Center for Infectious Disease"/>
            <person name="Wu L."/>
            <person name="Ma J."/>
        </authorList>
    </citation>
    <scope>NUCLEOTIDE SEQUENCE [LARGE SCALE GENOMIC DNA]</scope>
    <source>
        <strain evidence="17">TISTR 932</strain>
    </source>
</reference>
<evidence type="ECO:0000259" key="15">
    <source>
        <dbReference type="Pfam" id="PF09924"/>
    </source>
</evidence>
<dbReference type="InterPro" id="IPR016181">
    <property type="entry name" value="Acyl_CoA_acyltransferase"/>
</dbReference>
<proteinExistence type="inferred from homology"/>
<feature type="domain" description="Phosphatidylglycerol lysyltransferase C-terminal" evidence="15">
    <location>
        <begin position="534"/>
        <end position="829"/>
    </location>
</feature>
<evidence type="ECO:0000256" key="7">
    <source>
        <dbReference type="ARBA" id="ARBA00022692"/>
    </source>
</evidence>
<evidence type="ECO:0000256" key="2">
    <source>
        <dbReference type="ARBA" id="ARBA00008627"/>
    </source>
</evidence>
<evidence type="ECO:0000313" key="16">
    <source>
        <dbReference type="EMBL" id="MFD2729880.1"/>
    </source>
</evidence>
<keyword evidence="7 14" id="KW-0812">Transmembrane</keyword>
<evidence type="ECO:0000256" key="1">
    <source>
        <dbReference type="ARBA" id="ARBA00004651"/>
    </source>
</evidence>
<keyword evidence="9 14" id="KW-0443">Lipid metabolism</keyword>
<dbReference type="InterPro" id="IPR051211">
    <property type="entry name" value="PG_lysyltransferase"/>
</dbReference>
<gene>
    <name evidence="14 16" type="primary">mprF</name>
    <name evidence="16" type="ORF">ACFSR0_10850</name>
</gene>
<comment type="catalytic activity">
    <reaction evidence="13 14">
        <text>L-lysyl-tRNA(Lys) + a 1,2-diacyl-sn-glycero-3-phospho-(1'-sn-glycerol) = a 1,2-diacyl-sn-glycero-3-phospho-1'-(3'-O-L-lysyl)-sn-glycerol + tRNA(Lys)</text>
        <dbReference type="Rhea" id="RHEA:10668"/>
        <dbReference type="Rhea" id="RHEA-COMP:9696"/>
        <dbReference type="Rhea" id="RHEA-COMP:9697"/>
        <dbReference type="ChEBI" id="CHEBI:64716"/>
        <dbReference type="ChEBI" id="CHEBI:75792"/>
        <dbReference type="ChEBI" id="CHEBI:78442"/>
        <dbReference type="ChEBI" id="CHEBI:78529"/>
        <dbReference type="EC" id="2.3.2.3"/>
    </reaction>
</comment>
<dbReference type="SUPFAM" id="SSF55729">
    <property type="entry name" value="Acyl-CoA N-acyltransferases (Nat)"/>
    <property type="match status" value="1"/>
</dbReference>
<dbReference type="EC" id="2.3.2.3" evidence="3 14"/>
<comment type="similarity">
    <text evidence="2 14">Belongs to the LPG synthase family.</text>
</comment>
<evidence type="ECO:0000256" key="3">
    <source>
        <dbReference type="ARBA" id="ARBA00012014"/>
    </source>
</evidence>
<dbReference type="PANTHER" id="PTHR34697:SF2">
    <property type="entry name" value="PHOSPHATIDYLGLYCEROL LYSYLTRANSFERASE"/>
    <property type="match status" value="1"/>
</dbReference>
<feature type="transmembrane region" description="Helical" evidence="14">
    <location>
        <begin position="358"/>
        <end position="377"/>
    </location>
</feature>
<comment type="function">
    <text evidence="14">Catalyzes the transfer of a lysyl group from L-lysyl-tRNA(Lys) to membrane-bound phosphatidylglycerol (PG), which produces lysylphosphatidylglycerol (LPG), a major component of the bacterial membrane with a positive net charge. LPG synthesis contributes to bacterial virulence as it is involved in the resistance mechanism against cationic antimicrobial peptides (CAMP) produces by the host's immune system (defensins, cathelicidins) and by the competing microorganisms.</text>
</comment>
<dbReference type="Proteomes" id="UP001597427">
    <property type="component" value="Unassembled WGS sequence"/>
</dbReference>
<evidence type="ECO:0000256" key="9">
    <source>
        <dbReference type="ARBA" id="ARBA00023098"/>
    </source>
</evidence>
<accession>A0ABW5TKT2</accession>
<dbReference type="InterPro" id="IPR022791">
    <property type="entry name" value="L-PG_synthase/AglD"/>
</dbReference>
<keyword evidence="17" id="KW-1185">Reference proteome</keyword>
<evidence type="ECO:0000256" key="5">
    <source>
        <dbReference type="ARBA" id="ARBA00022475"/>
    </source>
</evidence>
<feature type="transmembrane region" description="Helical" evidence="14">
    <location>
        <begin position="52"/>
        <end position="74"/>
    </location>
</feature>
<evidence type="ECO:0000256" key="4">
    <source>
        <dbReference type="ARBA" id="ARBA00021546"/>
    </source>
</evidence>
<dbReference type="Pfam" id="PF03706">
    <property type="entry name" value="LPG_synthase_TM"/>
    <property type="match status" value="1"/>
</dbReference>
<dbReference type="PANTHER" id="PTHR34697">
    <property type="entry name" value="PHOSPHATIDYLGLYCEROL LYSYLTRANSFERASE"/>
    <property type="match status" value="1"/>
</dbReference>
<comment type="subcellular location">
    <subcellularLocation>
        <location evidence="1 14">Cell membrane</location>
        <topology evidence="1 14">Multi-pass membrane protein</topology>
    </subcellularLocation>
</comment>
<sequence>MKKAIQLIKKHATFLKGMFILIVSVLVVAQLLSIFKTLSLSKFQNILDNVSWWQFAIILLVGLIAIIPMLGYDFTLKKMANLEYPNRYIFEASWIINTINNLAGFGGLVSIGLRNEFFGKGAKDKRIIGALTKILVFVLSGLSIYSLFFFVLIQFFSLSDYVKQYWIWLLGAGLYFPIVFLFARRKKEGLLSGLSVKNRWRLTATSFFEWTGMIVTFSLIGYFLKSPIPLSDAIPLFIAATVIGIVSMIPGGLGSFDVMMILGFSSLGLPRETVVLWLLLYRIAYYFLPFLLGALLFSKHLFTKLDEKYNGIPLQLVIEIFHKLIVGLLYFSGMIMILVATIPEAFTTNKWLEHLNPFRLHIIAQFPSILLGFSLLIMGRGIAARVKRAYWPTIILLVVTIFYAFLTDFSLLTVFYFVLLLLLVIVAKRELYREQLVYSWETMTVDGIIYGILTILYLIIGFYNLPSFSNHFGHHYHHPLKPGSFLLFPSEKAWLSGFIAIMIVIAFLSLFTRYLRGFKKKVGEPLNKEVANHILTTYGGNIDSELIFLRDKEMYIYYEETEPTVFLQFRTINNKCVVMGNPSGKKEDFTAALKAFIFDCDALGYLPVFYEVSEKTVLTMHEFGYDFIKMGEEALVDLHSFSLAGKKQRGARALMNRLTKEGYTFEVVQPPFTNQVITELRAISDSWLEGRKEKGFSLGFFDEPYLQRNPIALVKNQAGEIVSFANIIPTYTKESATIDLMRHHKEKAPSGSMDFLFIHLFDYLKEDGIHYFNLGMAPLSNVGKYRSSFIQERIAAFVYEFGSELYSFQGLREYKSKYASLWNPRYTLYSRDSWILYVMIALLIIDNQKTDETLTE</sequence>
<feature type="transmembrane region" description="Helical" evidence="14">
    <location>
        <begin position="12"/>
        <end position="32"/>
    </location>
</feature>
<feature type="transmembrane region" description="Helical" evidence="14">
    <location>
        <begin position="493"/>
        <end position="511"/>
    </location>
</feature>
<feature type="transmembrane region" description="Helical" evidence="14">
    <location>
        <begin position="324"/>
        <end position="346"/>
    </location>
</feature>
<evidence type="ECO:0000256" key="13">
    <source>
        <dbReference type="ARBA" id="ARBA00047540"/>
    </source>
</evidence>
<dbReference type="InterPro" id="IPR024320">
    <property type="entry name" value="LPG_synthase_C"/>
</dbReference>
<feature type="transmembrane region" description="Helical" evidence="14">
    <location>
        <begin position="203"/>
        <end position="224"/>
    </location>
</feature>
<keyword evidence="6 14" id="KW-0808">Transferase</keyword>
<evidence type="ECO:0000256" key="11">
    <source>
        <dbReference type="ARBA" id="ARBA00023251"/>
    </source>
</evidence>
<feature type="transmembrane region" description="Helical" evidence="14">
    <location>
        <begin position="236"/>
        <end position="262"/>
    </location>
</feature>
<dbReference type="RefSeq" id="WP_379982644.1">
    <property type="nucleotide sequence ID" value="NZ_JBHUMO010000064.1"/>
</dbReference>
<evidence type="ECO:0000256" key="14">
    <source>
        <dbReference type="RuleBase" id="RU363042"/>
    </source>
</evidence>
<evidence type="ECO:0000256" key="10">
    <source>
        <dbReference type="ARBA" id="ARBA00023136"/>
    </source>
</evidence>
<dbReference type="EMBL" id="JBHUMO010000064">
    <property type="protein sequence ID" value="MFD2729880.1"/>
    <property type="molecule type" value="Genomic_DNA"/>
</dbReference>
<feature type="transmembrane region" description="Helical" evidence="14">
    <location>
        <begin position="389"/>
        <end position="405"/>
    </location>
</feature>
<dbReference type="Pfam" id="PF09924">
    <property type="entry name" value="LPG_synthase_C"/>
    <property type="match status" value="1"/>
</dbReference>
<evidence type="ECO:0000313" key="17">
    <source>
        <dbReference type="Proteomes" id="UP001597427"/>
    </source>
</evidence>
<keyword evidence="8 14" id="KW-1133">Transmembrane helix</keyword>
<dbReference type="NCBIfam" id="NF033480">
    <property type="entry name" value="bifunc_MprF"/>
    <property type="match status" value="1"/>
</dbReference>
<evidence type="ECO:0000256" key="12">
    <source>
        <dbReference type="ARBA" id="ARBA00031899"/>
    </source>
</evidence>
<evidence type="ECO:0000256" key="6">
    <source>
        <dbReference type="ARBA" id="ARBA00022679"/>
    </source>
</evidence>
<keyword evidence="5" id="KW-1003">Cell membrane</keyword>